<organism evidence="4 5">
    <name type="scientific">Winogradskyella psychrotolerans RS-3</name>
    <dbReference type="NCBI Taxonomy" id="641526"/>
    <lineage>
        <taxon>Bacteria</taxon>
        <taxon>Pseudomonadati</taxon>
        <taxon>Bacteroidota</taxon>
        <taxon>Flavobacteriia</taxon>
        <taxon>Flavobacteriales</taxon>
        <taxon>Flavobacteriaceae</taxon>
        <taxon>Winogradskyella</taxon>
    </lineage>
</organism>
<dbReference type="InterPro" id="IPR047650">
    <property type="entry name" value="Transpos_IS110"/>
</dbReference>
<keyword evidence="1" id="KW-0175">Coiled coil</keyword>
<dbReference type="GO" id="GO:0004803">
    <property type="term" value="F:transposase activity"/>
    <property type="evidence" value="ECO:0007669"/>
    <property type="project" value="InterPro"/>
</dbReference>
<evidence type="ECO:0000256" key="1">
    <source>
        <dbReference type="SAM" id="Coils"/>
    </source>
</evidence>
<dbReference type="InterPro" id="IPR003346">
    <property type="entry name" value="Transposase_20"/>
</dbReference>
<dbReference type="AlphaFoldDB" id="S7X5R7"/>
<sequence>MEATGYYHYQLAYYLLETGFKVSVENPLSVKRYIQMRLSKLKTDKSDSKLICEYAMHVELKLWKGNSKEVQECLQITRALWVYTKQRTMLKNKLHGESVLGEPSKIVVRSLKQSLNQLDKTMQALEERLLFLVKDTHKDLFTRITTIPGIGRKTAIMLIVLTGGFERFSSASELCSYAGLTPMIRQSGSSVKGRPRISKMGNQKLRNLLFMCSFTACKYNKACRDLYERIVAKGKSKKLALIAVCNKLLKQAFAIAKSGLIFDATYKSTLVKN</sequence>
<feature type="domain" description="Transposase IS116/IS110/IS902 C-terminal" evidence="3">
    <location>
        <begin position="143"/>
        <end position="228"/>
    </location>
</feature>
<dbReference type="InterPro" id="IPR002525">
    <property type="entry name" value="Transp_IS110-like_N"/>
</dbReference>
<dbReference type="NCBIfam" id="NF033542">
    <property type="entry name" value="transpos_IS110"/>
    <property type="match status" value="1"/>
</dbReference>
<evidence type="ECO:0000259" key="3">
    <source>
        <dbReference type="Pfam" id="PF02371"/>
    </source>
</evidence>
<gene>
    <name evidence="4" type="ORF">ADIWIN_0500</name>
</gene>
<reference evidence="4 5" key="1">
    <citation type="journal article" date="2013" name="Genome Announc.">
        <title>Draft Genome Sequence of Winogradskyella psychrotolerans RS-3T, Isolated from the Marine Transect of Kongsfjorden, Ny-Alesund, Svalbard, Arctic Ocean.</title>
        <authorList>
            <person name="Kumar Pinnaka A."/>
            <person name="Ara S."/>
            <person name="Singh A."/>
            <person name="Shivaji S."/>
        </authorList>
    </citation>
    <scope>NUCLEOTIDE SEQUENCE [LARGE SCALE GENOMIC DNA]</scope>
    <source>
        <strain evidence="4 5">RS-3</strain>
    </source>
</reference>
<keyword evidence="5" id="KW-1185">Reference proteome</keyword>
<dbReference type="Proteomes" id="UP000014962">
    <property type="component" value="Unassembled WGS sequence"/>
</dbReference>
<dbReference type="PATRIC" id="fig|641526.4.peg.496"/>
<protein>
    <submittedName>
        <fullName evidence="4">Transposase for IS1663</fullName>
    </submittedName>
</protein>
<evidence type="ECO:0000313" key="4">
    <source>
        <dbReference type="EMBL" id="EPR74399.1"/>
    </source>
</evidence>
<evidence type="ECO:0000259" key="2">
    <source>
        <dbReference type="Pfam" id="PF01548"/>
    </source>
</evidence>
<accession>S7X5R7</accession>
<feature type="domain" description="Transposase IS110-like N-terminal" evidence="2">
    <location>
        <begin position="1"/>
        <end position="95"/>
    </location>
</feature>
<dbReference type="Pfam" id="PF01548">
    <property type="entry name" value="DEDD_Tnp_IS110"/>
    <property type="match status" value="1"/>
</dbReference>
<dbReference type="eggNOG" id="COG3547">
    <property type="taxonomic scope" value="Bacteria"/>
</dbReference>
<dbReference type="EMBL" id="ATMR01000034">
    <property type="protein sequence ID" value="EPR74399.1"/>
    <property type="molecule type" value="Genomic_DNA"/>
</dbReference>
<dbReference type="GO" id="GO:0003677">
    <property type="term" value="F:DNA binding"/>
    <property type="evidence" value="ECO:0007669"/>
    <property type="project" value="InterPro"/>
</dbReference>
<evidence type="ECO:0000313" key="5">
    <source>
        <dbReference type="Proteomes" id="UP000014962"/>
    </source>
</evidence>
<comment type="caution">
    <text evidence="4">The sequence shown here is derived from an EMBL/GenBank/DDBJ whole genome shotgun (WGS) entry which is preliminary data.</text>
</comment>
<name>S7X5R7_9FLAO</name>
<proteinExistence type="predicted"/>
<dbReference type="Pfam" id="PF02371">
    <property type="entry name" value="Transposase_20"/>
    <property type="match status" value="1"/>
</dbReference>
<dbReference type="PANTHER" id="PTHR33055">
    <property type="entry name" value="TRANSPOSASE FOR INSERTION SEQUENCE ELEMENT IS1111A"/>
    <property type="match status" value="1"/>
</dbReference>
<dbReference type="PANTHER" id="PTHR33055:SF3">
    <property type="entry name" value="PUTATIVE TRANSPOSASE FOR IS117-RELATED"/>
    <property type="match status" value="1"/>
</dbReference>
<dbReference type="GO" id="GO:0006313">
    <property type="term" value="P:DNA transposition"/>
    <property type="evidence" value="ECO:0007669"/>
    <property type="project" value="InterPro"/>
</dbReference>
<feature type="coiled-coil region" evidence="1">
    <location>
        <begin position="108"/>
        <end position="135"/>
    </location>
</feature>